<organism evidence="3 4">
    <name type="scientific">Mojavia pulchra JT2-VF2</name>
    <dbReference type="NCBI Taxonomy" id="287848"/>
    <lineage>
        <taxon>Bacteria</taxon>
        <taxon>Bacillati</taxon>
        <taxon>Cyanobacteriota</taxon>
        <taxon>Cyanophyceae</taxon>
        <taxon>Nostocales</taxon>
        <taxon>Nostocaceae</taxon>
    </lineage>
</organism>
<evidence type="ECO:0000313" key="4">
    <source>
        <dbReference type="Proteomes" id="UP000715781"/>
    </source>
</evidence>
<dbReference type="Gene3D" id="1.25.40.10">
    <property type="entry name" value="Tetratricopeptide repeat domain"/>
    <property type="match status" value="4"/>
</dbReference>
<dbReference type="Pfam" id="PF13176">
    <property type="entry name" value="TPR_7"/>
    <property type="match status" value="1"/>
</dbReference>
<accession>A0A951PYQ8</accession>
<feature type="repeat" description="TPR" evidence="1">
    <location>
        <begin position="285"/>
        <end position="318"/>
    </location>
</feature>
<reference evidence="3" key="2">
    <citation type="journal article" date="2022" name="Microbiol. Resour. Announc.">
        <title>Metagenome Sequencing to Explore Phylogenomics of Terrestrial Cyanobacteria.</title>
        <authorList>
            <person name="Ward R.D."/>
            <person name="Stajich J.E."/>
            <person name="Johansen J.R."/>
            <person name="Huntemann M."/>
            <person name="Clum A."/>
            <person name="Foster B."/>
            <person name="Foster B."/>
            <person name="Roux S."/>
            <person name="Palaniappan K."/>
            <person name="Varghese N."/>
            <person name="Mukherjee S."/>
            <person name="Reddy T.B.K."/>
            <person name="Daum C."/>
            <person name="Copeland A."/>
            <person name="Chen I.A."/>
            <person name="Ivanova N.N."/>
            <person name="Kyrpides N.C."/>
            <person name="Shapiro N."/>
            <person name="Eloe-Fadrosh E.A."/>
            <person name="Pietrasiak N."/>
        </authorList>
    </citation>
    <scope>NUCLEOTIDE SEQUENCE</scope>
    <source>
        <strain evidence="3">JT2-VF2</strain>
    </source>
</reference>
<sequence length="995" mass="110433">MRDRLKYLTLLVVLLPLFSVSPSPLLQYSPLTAQAQTPQDRKAEAAQLYNLGLQQFDRGQYPEALKSYQQALAIAREIKYLQGEAVILNEISAVYRKTGKYPKAIEILKQASVILKQTGDRAGEGAIINNIGLVYRYLGEYTKALDYFQRSLAITKEVGNKAQQASILNNIGSTYSRLGQYPKALELFQQALTIHKEAGNKPQQATVFNDVGSVYQNLGDYTKALEFYQQAYAIHKELGYKAEEAISLHNIGSIHQNLAQYPKALEFYQQALAISKKIGDTAQQSTTLNNIGLVYESLAEYAKALEFYQQSLVIDKQIGNKAGEGVVINNIGAVYRNLGQYAKSLDFLQQALVIRKQIGDKAGEGVNIANIGEIYRNLKQHSQALQYFQQALAIQKQIGDKAGEGTTRNNIGEAYRELKEYEKALEYLQPALVLRKKIGDKEGEGQTINNIGELYRNLEKYDSALDYFQQSLVISKQIGDKASEAGNVNNIGEVYRNLGQYAKALEYFQQALTIVRKIGDKVGQAKTLNNIGLIYIHQSQYPEAEKTLFTAVGIWESLRPGLTDAQKISLFESQNITYRSLQQCLVAQNKFNSALEVADRARARAFVELLASKQLEKPNAQLNIKPLKLQEIQNLAKLENATFVQYSTLQDKLLYIWVVKPTGEISFEQLKLEKFLKSSLQNLVVNSRRGIGARGRGVAIEATSGGKQNQARQKTQLNKLYDLLIKPIAQYLPKDPNARVIFIPQESLFLVPFPALQDDQGKYLIEKHTILTAPAIQVLDLTHKQKQKVNQSAKDFLVVGNPTMPKIPIADEQLEPLPGAEQEAIKIADLFKTQAIIGTKATETAMVQKMAQAKMIHFATHGLLDDFKGLGVPGAIALAPSSKDDGLLTASEILDMKLNAELVVLSACNTGGGNITDDGVIGLSRSLITAGVPSVVVSLWSVPDESTYFLMNEFYKNLQRNPDKAAALRQAMLTTKKQYSNPIDWAAFTLIGEAE</sequence>
<dbReference type="EMBL" id="JAHHHN010000007">
    <property type="protein sequence ID" value="MBW4562390.1"/>
    <property type="molecule type" value="Genomic_DNA"/>
</dbReference>
<proteinExistence type="predicted"/>
<dbReference type="PANTHER" id="PTHR10098:SF108">
    <property type="entry name" value="TETRATRICOPEPTIDE REPEAT PROTEIN 28"/>
    <property type="match status" value="1"/>
</dbReference>
<comment type="caution">
    <text evidence="3">The sequence shown here is derived from an EMBL/GenBank/DDBJ whole genome shotgun (WGS) entry which is preliminary data.</text>
</comment>
<feature type="repeat" description="TPR" evidence="1">
    <location>
        <begin position="245"/>
        <end position="278"/>
    </location>
</feature>
<feature type="domain" description="CHAT" evidence="2">
    <location>
        <begin position="717"/>
        <end position="993"/>
    </location>
</feature>
<name>A0A951PYQ8_9NOST</name>
<feature type="repeat" description="TPR" evidence="1">
    <location>
        <begin position="125"/>
        <end position="158"/>
    </location>
</feature>
<feature type="repeat" description="TPR" evidence="1">
    <location>
        <begin position="485"/>
        <end position="518"/>
    </location>
</feature>
<dbReference type="Proteomes" id="UP000715781">
    <property type="component" value="Unassembled WGS sequence"/>
</dbReference>
<feature type="repeat" description="TPR" evidence="1">
    <location>
        <begin position="445"/>
        <end position="478"/>
    </location>
</feature>
<evidence type="ECO:0000256" key="1">
    <source>
        <dbReference type="PROSITE-ProRule" id="PRU00339"/>
    </source>
</evidence>
<dbReference type="PROSITE" id="PS50293">
    <property type="entry name" value="TPR_REGION"/>
    <property type="match status" value="3"/>
</dbReference>
<dbReference type="SMART" id="SM00028">
    <property type="entry name" value="TPR"/>
    <property type="match status" value="13"/>
</dbReference>
<dbReference type="PROSITE" id="PS50005">
    <property type="entry name" value="TPR"/>
    <property type="match status" value="11"/>
</dbReference>
<keyword evidence="1" id="KW-0802">TPR repeat</keyword>
<dbReference type="InterPro" id="IPR011990">
    <property type="entry name" value="TPR-like_helical_dom_sf"/>
</dbReference>
<feature type="repeat" description="TPR" evidence="1">
    <location>
        <begin position="405"/>
        <end position="438"/>
    </location>
</feature>
<dbReference type="InterPro" id="IPR024983">
    <property type="entry name" value="CHAT_dom"/>
</dbReference>
<protein>
    <submittedName>
        <fullName evidence="3">CHAT domain-containing protein</fullName>
    </submittedName>
</protein>
<dbReference type="Pfam" id="PF12770">
    <property type="entry name" value="CHAT"/>
    <property type="match status" value="1"/>
</dbReference>
<feature type="repeat" description="TPR" evidence="1">
    <location>
        <begin position="45"/>
        <end position="78"/>
    </location>
</feature>
<dbReference type="PANTHER" id="PTHR10098">
    <property type="entry name" value="RAPSYN-RELATED"/>
    <property type="match status" value="1"/>
</dbReference>
<gene>
    <name evidence="3" type="ORF">KME32_14805</name>
</gene>
<feature type="repeat" description="TPR" evidence="1">
    <location>
        <begin position="325"/>
        <end position="358"/>
    </location>
</feature>
<evidence type="ECO:0000313" key="3">
    <source>
        <dbReference type="EMBL" id="MBW4562390.1"/>
    </source>
</evidence>
<feature type="repeat" description="TPR" evidence="1">
    <location>
        <begin position="165"/>
        <end position="198"/>
    </location>
</feature>
<dbReference type="AlphaFoldDB" id="A0A951PYQ8"/>
<dbReference type="Pfam" id="PF13424">
    <property type="entry name" value="TPR_12"/>
    <property type="match status" value="6"/>
</dbReference>
<dbReference type="SUPFAM" id="SSF48452">
    <property type="entry name" value="TPR-like"/>
    <property type="match status" value="3"/>
</dbReference>
<feature type="repeat" description="TPR" evidence="1">
    <location>
        <begin position="205"/>
        <end position="238"/>
    </location>
</feature>
<evidence type="ECO:0000259" key="2">
    <source>
        <dbReference type="Pfam" id="PF12770"/>
    </source>
</evidence>
<reference evidence="3" key="1">
    <citation type="submission" date="2021-05" db="EMBL/GenBank/DDBJ databases">
        <authorList>
            <person name="Pietrasiak N."/>
            <person name="Ward R."/>
            <person name="Stajich J.E."/>
            <person name="Kurbessoian T."/>
        </authorList>
    </citation>
    <scope>NUCLEOTIDE SEQUENCE</scope>
    <source>
        <strain evidence="3">JT2-VF2</strain>
    </source>
</reference>
<feature type="repeat" description="TPR" evidence="1">
    <location>
        <begin position="365"/>
        <end position="398"/>
    </location>
</feature>
<dbReference type="InterPro" id="IPR019734">
    <property type="entry name" value="TPR_rpt"/>
</dbReference>